<name>A0ACA9TIP7_BIOOC</name>
<gene>
    <name evidence="1" type="ORF">CRV2_00002233</name>
</gene>
<evidence type="ECO:0000313" key="1">
    <source>
        <dbReference type="EMBL" id="CAG9940812.1"/>
    </source>
</evidence>
<organism evidence="1 2">
    <name type="scientific">Clonostachys rosea f. rosea IK726</name>
    <dbReference type="NCBI Taxonomy" id="1349383"/>
    <lineage>
        <taxon>Eukaryota</taxon>
        <taxon>Fungi</taxon>
        <taxon>Dikarya</taxon>
        <taxon>Ascomycota</taxon>
        <taxon>Pezizomycotina</taxon>
        <taxon>Sordariomycetes</taxon>
        <taxon>Hypocreomycetidae</taxon>
        <taxon>Hypocreales</taxon>
        <taxon>Bionectriaceae</taxon>
        <taxon>Clonostachys</taxon>
    </lineage>
</organism>
<proteinExistence type="predicted"/>
<protein>
    <submittedName>
        <fullName evidence="1">Uncharacterized protein</fullName>
    </submittedName>
</protein>
<reference evidence="1" key="1">
    <citation type="submission" date="2020-04" db="EMBL/GenBank/DDBJ databases">
        <authorList>
            <person name="Broberg M."/>
        </authorList>
    </citation>
    <scope>NUCLEOTIDE SEQUENCE</scope>
</reference>
<evidence type="ECO:0000313" key="2">
    <source>
        <dbReference type="Proteomes" id="UP000836387"/>
    </source>
</evidence>
<keyword evidence="2" id="KW-1185">Reference proteome</keyword>
<dbReference type="EMBL" id="CADEHS020000005">
    <property type="protein sequence ID" value="CAG9940812.1"/>
    <property type="molecule type" value="Genomic_DNA"/>
</dbReference>
<sequence length="137" mass="15742">MKFPAFILGLWPIFLTLCSLWGADAAHPSTTTAVLDTSTQKLDPEHRVRAERVDKGEDDAPISYGYPDPYGPITYGSDTCTTRYGVRCECRCHSVLTTGFLAAWDRQELRIFGHRSRDRFYYKPISSYHSHQLWSYK</sequence>
<accession>A0ACA9TIP7</accession>
<reference evidence="1" key="2">
    <citation type="submission" date="2021-10" db="EMBL/GenBank/DDBJ databases">
        <authorList>
            <person name="Piombo E."/>
        </authorList>
    </citation>
    <scope>NUCLEOTIDE SEQUENCE</scope>
</reference>
<comment type="caution">
    <text evidence="1">The sequence shown here is derived from an EMBL/GenBank/DDBJ whole genome shotgun (WGS) entry which is preliminary data.</text>
</comment>
<dbReference type="Proteomes" id="UP000836387">
    <property type="component" value="Unassembled WGS sequence"/>
</dbReference>